<reference evidence="3 4" key="1">
    <citation type="submission" date="2016-10" db="EMBL/GenBank/DDBJ databases">
        <authorList>
            <person name="de Groot N.N."/>
        </authorList>
    </citation>
    <scope>NUCLEOTIDE SEQUENCE [LARGE SCALE GENOMIC DNA]</scope>
    <source>
        <strain evidence="3 4">DSM 44468</strain>
    </source>
</reference>
<keyword evidence="3" id="KW-0121">Carboxypeptidase</keyword>
<dbReference type="GO" id="GO:0004180">
    <property type="term" value="F:carboxypeptidase activity"/>
    <property type="evidence" value="ECO:0007669"/>
    <property type="project" value="UniProtKB-KW"/>
</dbReference>
<evidence type="ECO:0000256" key="1">
    <source>
        <dbReference type="SAM" id="MobiDB-lite"/>
    </source>
</evidence>
<feature type="region of interest" description="Disordered" evidence="1">
    <location>
        <begin position="170"/>
        <end position="191"/>
    </location>
</feature>
<name>A0A1I3KEG1_9PSEU</name>
<dbReference type="Proteomes" id="UP000199025">
    <property type="component" value="Unassembled WGS sequence"/>
</dbReference>
<feature type="transmembrane region" description="Helical" evidence="2">
    <location>
        <begin position="16"/>
        <end position="34"/>
    </location>
</feature>
<organism evidence="3 4">
    <name type="scientific">Amycolatopsis sacchari</name>
    <dbReference type="NCBI Taxonomy" id="115433"/>
    <lineage>
        <taxon>Bacteria</taxon>
        <taxon>Bacillati</taxon>
        <taxon>Actinomycetota</taxon>
        <taxon>Actinomycetes</taxon>
        <taxon>Pseudonocardiales</taxon>
        <taxon>Pseudonocardiaceae</taxon>
        <taxon>Amycolatopsis</taxon>
    </lineage>
</organism>
<dbReference type="OrthoDB" id="3293184at2"/>
<evidence type="ECO:0000313" key="4">
    <source>
        <dbReference type="Proteomes" id="UP000199025"/>
    </source>
</evidence>
<gene>
    <name evidence="3" type="ORF">SAMN05421835_101527</name>
</gene>
<dbReference type="Gene3D" id="3.30.1380.10">
    <property type="match status" value="1"/>
</dbReference>
<dbReference type="InterPro" id="IPR009045">
    <property type="entry name" value="Zn_M74/Hedgehog-like"/>
</dbReference>
<keyword evidence="3" id="KW-0378">Hydrolase</keyword>
<keyword evidence="4" id="KW-1185">Reference proteome</keyword>
<dbReference type="CDD" id="cd14846">
    <property type="entry name" value="Peptidase_M15_like"/>
    <property type="match status" value="1"/>
</dbReference>
<accession>A0A1I3KEG1</accession>
<sequence length="191" mass="21297">MTEPTTPRAAGYREPVLRVATFVLAVLLLPVAALRAPRRARHVACQWALGLRFPGETLAGLSPETRAAFTRARTVGFWRDGQLIGLTSGHRDSGEQLRLYAAEVRRTGSDEAARRRVLPPEESAHVRGTALDVRPREGARWLEQHGAQYGLHRTYDNEWWHFEYFPADAGPPPRRAHPGTVASPRPARAAR</sequence>
<protein>
    <submittedName>
        <fullName evidence="3">D-alanyl-D-alanine carboxypeptidase</fullName>
    </submittedName>
</protein>
<proteinExistence type="predicted"/>
<keyword evidence="2" id="KW-0812">Transmembrane</keyword>
<evidence type="ECO:0000256" key="2">
    <source>
        <dbReference type="SAM" id="Phobius"/>
    </source>
</evidence>
<keyword evidence="2" id="KW-0472">Membrane</keyword>
<dbReference type="AlphaFoldDB" id="A0A1I3KEG1"/>
<dbReference type="STRING" id="115433.SAMN05421835_101527"/>
<dbReference type="SUPFAM" id="SSF55166">
    <property type="entry name" value="Hedgehog/DD-peptidase"/>
    <property type="match status" value="1"/>
</dbReference>
<keyword evidence="3" id="KW-0645">Protease</keyword>
<dbReference type="RefSeq" id="WP_143249778.1">
    <property type="nucleotide sequence ID" value="NZ_FORP01000001.1"/>
</dbReference>
<evidence type="ECO:0000313" key="3">
    <source>
        <dbReference type="EMBL" id="SFI70899.1"/>
    </source>
</evidence>
<keyword evidence="2" id="KW-1133">Transmembrane helix</keyword>
<dbReference type="EMBL" id="FORP01000001">
    <property type="protein sequence ID" value="SFI70899.1"/>
    <property type="molecule type" value="Genomic_DNA"/>
</dbReference>